<accession>F4PVB7</accession>
<proteinExistence type="predicted"/>
<keyword evidence="3" id="KW-1185">Reference proteome</keyword>
<sequence>MLILYCIVLNLKLHHHYHHKFCTVALRSTSSTRGMTGFMNAFGVGIQILGIVFNMIGSP</sequence>
<evidence type="ECO:0000313" key="3">
    <source>
        <dbReference type="Proteomes" id="UP000007797"/>
    </source>
</evidence>
<evidence type="ECO:0000313" key="2">
    <source>
        <dbReference type="EMBL" id="EGG19931.1"/>
    </source>
</evidence>
<dbReference type="GeneID" id="14872118"/>
<protein>
    <recommendedName>
        <fullName evidence="4">Transmembrane protein</fullName>
    </recommendedName>
</protein>
<reference evidence="3" key="1">
    <citation type="journal article" date="2011" name="Genome Res.">
        <title>Phylogeny-wide analysis of social amoeba genomes highlights ancient origins for complex intercellular communication.</title>
        <authorList>
            <person name="Heidel A.J."/>
            <person name="Lawal H.M."/>
            <person name="Felder M."/>
            <person name="Schilde C."/>
            <person name="Helps N.R."/>
            <person name="Tunggal B."/>
            <person name="Rivero F."/>
            <person name="John U."/>
            <person name="Schleicher M."/>
            <person name="Eichinger L."/>
            <person name="Platzer M."/>
            <person name="Noegel A.A."/>
            <person name="Schaap P."/>
            <person name="Gloeckner G."/>
        </authorList>
    </citation>
    <scope>NUCLEOTIDE SEQUENCE [LARGE SCALE GENOMIC DNA]</scope>
    <source>
        <strain evidence="3">SH3</strain>
    </source>
</reference>
<evidence type="ECO:0000256" key="1">
    <source>
        <dbReference type="SAM" id="Phobius"/>
    </source>
</evidence>
<organism evidence="2 3">
    <name type="scientific">Cavenderia fasciculata</name>
    <name type="common">Slime mold</name>
    <name type="synonym">Dictyostelium fasciculatum</name>
    <dbReference type="NCBI Taxonomy" id="261658"/>
    <lineage>
        <taxon>Eukaryota</taxon>
        <taxon>Amoebozoa</taxon>
        <taxon>Evosea</taxon>
        <taxon>Eumycetozoa</taxon>
        <taxon>Dictyostelia</taxon>
        <taxon>Acytosteliales</taxon>
        <taxon>Cavenderiaceae</taxon>
        <taxon>Cavenderia</taxon>
    </lineage>
</organism>
<dbReference type="AlphaFoldDB" id="F4PVB7"/>
<keyword evidence="1" id="KW-1133">Transmembrane helix</keyword>
<name>F4PVB7_CACFS</name>
<dbReference type="KEGG" id="dfa:DFA_07039"/>
<feature type="transmembrane region" description="Helical" evidence="1">
    <location>
        <begin position="37"/>
        <end position="56"/>
    </location>
</feature>
<evidence type="ECO:0008006" key="4">
    <source>
        <dbReference type="Google" id="ProtNLM"/>
    </source>
</evidence>
<dbReference type="RefSeq" id="XP_004366914.1">
    <property type="nucleotide sequence ID" value="XM_004366857.1"/>
</dbReference>
<keyword evidence="1" id="KW-0472">Membrane</keyword>
<keyword evidence="1" id="KW-0812">Transmembrane</keyword>
<dbReference type="EMBL" id="GL883013">
    <property type="protein sequence ID" value="EGG19931.1"/>
    <property type="molecule type" value="Genomic_DNA"/>
</dbReference>
<dbReference type="Proteomes" id="UP000007797">
    <property type="component" value="Unassembled WGS sequence"/>
</dbReference>
<gene>
    <name evidence="2" type="ORF">DFA_07039</name>
</gene>